<dbReference type="SUPFAM" id="SSF52540">
    <property type="entry name" value="P-loop containing nucleoside triphosphate hydrolases"/>
    <property type="match status" value="2"/>
</dbReference>
<evidence type="ECO:0000313" key="7">
    <source>
        <dbReference type="Proteomes" id="UP000824120"/>
    </source>
</evidence>
<sequence>MVNYVIFGLIILADEADSLLNEAQASRVVDIDLTAEVVWPNITKGRKSYRTKGECSIKINEDQVEEDCVMNDVGNGGNLVLMWHKWKEENDKWMVENHTLYLDFNSQNEFMTDTIEHPSDLIMPLLRYQKEWLAWALKQEKSIARGYILADDMRMGKTIQAIALVLSKREIGQAISDSGLLSPTPYILPAVKGTLVICPVVVVIQWVNEIDRFTTKGSNIVLIYHGANREKYIFRFAEYDFVITTYSIVETEYRKNVMILHAMKWNRIILDEVTLCKDSFNVEEEDYYTSMWDESRAQFNTYIQAGTLMNNYANIFNLLTLDHPYLVECSSTALARSGRTTNVGYVEQPCGLCHDPIEDPIVFLMDPWWTAFVERQAQDRIHRIGQYKPIRIVRFVIKNTIEERILELQEKKQLLFEG</sequence>
<dbReference type="GO" id="GO:0005524">
    <property type="term" value="F:ATP binding"/>
    <property type="evidence" value="ECO:0007669"/>
    <property type="project" value="UniProtKB-KW"/>
</dbReference>
<dbReference type="InterPro" id="IPR014001">
    <property type="entry name" value="Helicase_ATP-bd"/>
</dbReference>
<keyword evidence="4" id="KW-0732">Signal</keyword>
<evidence type="ECO:0000256" key="3">
    <source>
        <dbReference type="ARBA" id="ARBA00022840"/>
    </source>
</evidence>
<dbReference type="InterPro" id="IPR038718">
    <property type="entry name" value="SNF2-like_sf"/>
</dbReference>
<evidence type="ECO:0000256" key="2">
    <source>
        <dbReference type="ARBA" id="ARBA00022801"/>
    </source>
</evidence>
<comment type="caution">
    <text evidence="6">The sequence shown here is derived from an EMBL/GenBank/DDBJ whole genome shotgun (WGS) entry which is preliminary data.</text>
</comment>
<gene>
    <name evidence="6" type="ORF">H5410_051986</name>
</gene>
<keyword evidence="1" id="KW-0547">Nucleotide-binding</keyword>
<dbReference type="GO" id="GO:0005634">
    <property type="term" value="C:nucleus"/>
    <property type="evidence" value="ECO:0007669"/>
    <property type="project" value="TreeGrafter"/>
</dbReference>
<proteinExistence type="predicted"/>
<reference evidence="6 7" key="1">
    <citation type="submission" date="2020-09" db="EMBL/GenBank/DDBJ databases">
        <title>De no assembly of potato wild relative species, Solanum commersonii.</title>
        <authorList>
            <person name="Cho K."/>
        </authorList>
    </citation>
    <scope>NUCLEOTIDE SEQUENCE [LARGE SCALE GENOMIC DNA]</scope>
    <source>
        <strain evidence="6">LZ3.2</strain>
        <tissue evidence="6">Leaf</tissue>
    </source>
</reference>
<dbReference type="Proteomes" id="UP000824120">
    <property type="component" value="Chromosome 10"/>
</dbReference>
<dbReference type="PANTHER" id="PTHR45626">
    <property type="entry name" value="TRANSCRIPTION TERMINATION FACTOR 2-RELATED"/>
    <property type="match status" value="1"/>
</dbReference>
<dbReference type="SMART" id="SM00487">
    <property type="entry name" value="DEXDc"/>
    <property type="match status" value="1"/>
</dbReference>
<name>A0A9J5X109_SOLCO</name>
<feature type="signal peptide" evidence="4">
    <location>
        <begin position="1"/>
        <end position="18"/>
    </location>
</feature>
<evidence type="ECO:0000259" key="5">
    <source>
        <dbReference type="PROSITE" id="PS51192"/>
    </source>
</evidence>
<feature type="chain" id="PRO_5039891660" description="Helicase ATP-binding domain-containing protein" evidence="4">
    <location>
        <begin position="19"/>
        <end position="418"/>
    </location>
</feature>
<dbReference type="Gene3D" id="3.40.50.10810">
    <property type="entry name" value="Tandem AAA-ATPase domain"/>
    <property type="match status" value="1"/>
</dbReference>
<evidence type="ECO:0000256" key="4">
    <source>
        <dbReference type="SAM" id="SignalP"/>
    </source>
</evidence>
<dbReference type="Pfam" id="PF00176">
    <property type="entry name" value="SNF2-rel_dom"/>
    <property type="match status" value="1"/>
</dbReference>
<dbReference type="EMBL" id="JACXVP010000010">
    <property type="protein sequence ID" value="KAG5581359.1"/>
    <property type="molecule type" value="Genomic_DNA"/>
</dbReference>
<organism evidence="6 7">
    <name type="scientific">Solanum commersonii</name>
    <name type="common">Commerson's wild potato</name>
    <name type="synonym">Commerson's nightshade</name>
    <dbReference type="NCBI Taxonomy" id="4109"/>
    <lineage>
        <taxon>Eukaryota</taxon>
        <taxon>Viridiplantae</taxon>
        <taxon>Streptophyta</taxon>
        <taxon>Embryophyta</taxon>
        <taxon>Tracheophyta</taxon>
        <taxon>Spermatophyta</taxon>
        <taxon>Magnoliopsida</taxon>
        <taxon>eudicotyledons</taxon>
        <taxon>Gunneridae</taxon>
        <taxon>Pentapetalae</taxon>
        <taxon>asterids</taxon>
        <taxon>lamiids</taxon>
        <taxon>Solanales</taxon>
        <taxon>Solanaceae</taxon>
        <taxon>Solanoideae</taxon>
        <taxon>Solaneae</taxon>
        <taxon>Solanum</taxon>
    </lineage>
</organism>
<dbReference type="PANTHER" id="PTHR45626:SF30">
    <property type="entry name" value="HELICASE ATP-BINDING DOMAIN-CONTAINING PROTEIN"/>
    <property type="match status" value="1"/>
</dbReference>
<dbReference type="OrthoDB" id="1739625at2759"/>
<dbReference type="GO" id="GO:0008094">
    <property type="term" value="F:ATP-dependent activity, acting on DNA"/>
    <property type="evidence" value="ECO:0007669"/>
    <property type="project" value="TreeGrafter"/>
</dbReference>
<dbReference type="AlphaFoldDB" id="A0A9J5X109"/>
<dbReference type="GO" id="GO:0016787">
    <property type="term" value="F:hydrolase activity"/>
    <property type="evidence" value="ECO:0007669"/>
    <property type="project" value="UniProtKB-KW"/>
</dbReference>
<evidence type="ECO:0000256" key="1">
    <source>
        <dbReference type="ARBA" id="ARBA00022741"/>
    </source>
</evidence>
<keyword evidence="7" id="KW-1185">Reference proteome</keyword>
<dbReference type="InterPro" id="IPR050628">
    <property type="entry name" value="SNF2_RAD54_helicase_TF"/>
</dbReference>
<dbReference type="InterPro" id="IPR000330">
    <property type="entry name" value="SNF2_N"/>
</dbReference>
<evidence type="ECO:0000313" key="6">
    <source>
        <dbReference type="EMBL" id="KAG5581359.1"/>
    </source>
</evidence>
<dbReference type="GO" id="GO:0006289">
    <property type="term" value="P:nucleotide-excision repair"/>
    <property type="evidence" value="ECO:0007669"/>
    <property type="project" value="TreeGrafter"/>
</dbReference>
<dbReference type="CDD" id="cd18008">
    <property type="entry name" value="DEXDc_SHPRH-like"/>
    <property type="match status" value="1"/>
</dbReference>
<feature type="domain" description="Helicase ATP-binding" evidence="5">
    <location>
        <begin position="138"/>
        <end position="351"/>
    </location>
</feature>
<dbReference type="Gene3D" id="3.40.50.300">
    <property type="entry name" value="P-loop containing nucleotide triphosphate hydrolases"/>
    <property type="match status" value="1"/>
</dbReference>
<dbReference type="InterPro" id="IPR027417">
    <property type="entry name" value="P-loop_NTPase"/>
</dbReference>
<dbReference type="PROSITE" id="PS51192">
    <property type="entry name" value="HELICASE_ATP_BIND_1"/>
    <property type="match status" value="1"/>
</dbReference>
<accession>A0A9J5X109</accession>
<keyword evidence="2" id="KW-0378">Hydrolase</keyword>
<keyword evidence="3" id="KW-0067">ATP-binding</keyword>
<protein>
    <recommendedName>
        <fullName evidence="5">Helicase ATP-binding domain-containing protein</fullName>
    </recommendedName>
</protein>